<sequence>MTTRELTCIVCPIGCTLRVTILGDGNIKVEGAMCNRGVEYGKQEAIQPKRIVITVVKVRNGEFPTVSVKTSKPVPKECIWKVMKATADIEVEAPVEIGDVIMKDICGADLVATRRVRRIISQKD</sequence>
<dbReference type="Pfam" id="PF07892">
    <property type="entry name" value="DUF1667"/>
    <property type="match status" value="1"/>
</dbReference>
<dbReference type="GeneID" id="7171606"/>
<dbReference type="PANTHER" id="PTHR39450">
    <property type="entry name" value="MOLYBDOPTERIN OXIDOREDUCTASE, 4FE-4S CLUSTER-BINDING SUBUNIT"/>
    <property type="match status" value="1"/>
</dbReference>
<dbReference type="HOGENOM" id="CLU_148086_0_0_2"/>
<proteinExistence type="predicted"/>
<dbReference type="SUPFAM" id="SSF160148">
    <property type="entry name" value="CPE0013-like"/>
    <property type="match status" value="1"/>
</dbReference>
<evidence type="ECO:0000313" key="2">
    <source>
        <dbReference type="Proteomes" id="UP000006903"/>
    </source>
</evidence>
<dbReference type="Gene3D" id="3.10.530.10">
    <property type="entry name" value="CPE0013-like"/>
    <property type="match status" value="1"/>
</dbReference>
<name>B8D524_DESA1</name>
<dbReference type="InterPro" id="IPR012460">
    <property type="entry name" value="DUF1667"/>
</dbReference>
<dbReference type="STRING" id="490899.DKAM_0879"/>
<organism evidence="1 2">
    <name type="scientific">Desulfurococcus amylolyticus (strain DSM 18924 / JCM 16383 / VKM B-2413 / 1221n)</name>
    <name type="common">Desulfurococcus kamchatkensis</name>
    <dbReference type="NCBI Taxonomy" id="490899"/>
    <lineage>
        <taxon>Archaea</taxon>
        <taxon>Thermoproteota</taxon>
        <taxon>Thermoprotei</taxon>
        <taxon>Desulfurococcales</taxon>
        <taxon>Desulfurococcaceae</taxon>
        <taxon>Desulfurococcus</taxon>
    </lineage>
</organism>
<dbReference type="KEGG" id="dka:DKAM_0879"/>
<gene>
    <name evidence="1" type="ordered locus">DKAM_0879</name>
</gene>
<dbReference type="Proteomes" id="UP000006903">
    <property type="component" value="Chromosome"/>
</dbReference>
<protein>
    <submittedName>
        <fullName evidence="1">DUF1667 domain containing protein</fullName>
    </submittedName>
</protein>
<dbReference type="PANTHER" id="PTHR39450:SF1">
    <property type="entry name" value="DUF1667 DOMAIN-CONTAINING PROTEIN"/>
    <property type="match status" value="1"/>
</dbReference>
<dbReference type="AlphaFoldDB" id="B8D524"/>
<dbReference type="EMBL" id="CP001140">
    <property type="protein sequence ID" value="ACL11205.1"/>
    <property type="molecule type" value="Genomic_DNA"/>
</dbReference>
<evidence type="ECO:0000313" key="1">
    <source>
        <dbReference type="EMBL" id="ACL11205.1"/>
    </source>
</evidence>
<reference evidence="1 2" key="1">
    <citation type="journal article" date="2009" name="J. Bacteriol.">
        <title>Complete genome sequence of the anaerobic, protein-degrading hyperthermophilic crenarchaeon Desulfurococcus kamchatkensis.</title>
        <authorList>
            <person name="Ravin N.V."/>
            <person name="Mardanov A.V."/>
            <person name="Beletsky A.V."/>
            <person name="Kublanov I.V."/>
            <person name="Kolganova T.V."/>
            <person name="Lebedinsky A.V."/>
            <person name="Chernyh N.A."/>
            <person name="Bonch-Osmolovskaya E.A."/>
            <person name="Skryabin K.G."/>
        </authorList>
    </citation>
    <scope>NUCLEOTIDE SEQUENCE [LARGE SCALE GENOMIC DNA]</scope>
    <source>
        <strain evidence="2">DSM 18924 / JCM 16383 / VKM B-2413 / 1221n</strain>
    </source>
</reference>
<dbReference type="InterPro" id="IPR036593">
    <property type="entry name" value="CPE0013-like_sf"/>
</dbReference>
<accession>B8D524</accession>
<dbReference type="RefSeq" id="WP_012608546.1">
    <property type="nucleotide sequence ID" value="NC_011766.1"/>
</dbReference>
<dbReference type="eggNOG" id="arCOG05739">
    <property type="taxonomic scope" value="Archaea"/>
</dbReference>